<dbReference type="eggNOG" id="KOG2641">
    <property type="taxonomic scope" value="Eukaryota"/>
</dbReference>
<feature type="transmembrane region" description="Helical" evidence="6">
    <location>
        <begin position="68"/>
        <end position="86"/>
    </location>
</feature>
<dbReference type="InterPro" id="IPR005178">
    <property type="entry name" value="Ostalpha/TMEM184C"/>
</dbReference>
<dbReference type="STRING" id="578458.D8PX01"/>
<feature type="compositionally biased region" description="Polar residues" evidence="5">
    <location>
        <begin position="651"/>
        <end position="670"/>
    </location>
</feature>
<evidence type="ECO:0008006" key="9">
    <source>
        <dbReference type="Google" id="ProtNLM"/>
    </source>
</evidence>
<dbReference type="InParanoid" id="D8PX01"/>
<feature type="transmembrane region" description="Helical" evidence="6">
    <location>
        <begin position="208"/>
        <end position="231"/>
    </location>
</feature>
<sequence length="870" mass="98357">MGERCYKEVAPDGPSLFQNGKLVIQTHHIGWLVSGVFTLIACGVSFWLIDKHLQWYHNKHEQRHIVRILFLVPIYAIVSLASYFFWNHSTPIILVRDCYESTVLTSFFYLLLLYLSPDYQTQQMIFAKEGLSYEQERQAIRSGTTVKKWVLPLGWVKWKPADGLYFLQLMKWGVLQYCVVRPLCTLAAVILDYAGLYCEASWGLGWGHIYLTIIISISVTIAMYCLIQLYVAVSEYLAPQKPLLKLFAIKAVVFLTFWQATFLSVLTMFGVVKDTEYMTAEDVNIGIGALLETFEMACFALVHVKAFTFKVYIPYYLPDSTAAPIERTRRLRSLGHAFDFRETARELWVGTKYMWQKARGREPKIDRPAKRQTYYESVFGRPRIADLPAPVEKDKGARMTKEKDMLARKEKDAAYVEEAKATLPDVSLDDDLDAERQWLGVGDAQKYGLHVGYLQRERSEGLEKQFERELTRRGYVDRECAPYPYSDHDRAHPSGHRQQRSWWRNVYNRISQTGHEAPESPMSATSRHSSRQPSRPKHDRHRPRDSQEAAQQRQLLDEDVDYDEPPPPSVLYSPTRTRGPSRDRYTTVHDSDLDTEAPPSRFRPPGASPRSPRAQRHEASLPPNESLYTGHRRPPLDRADSVMARIFPASQNPSSTALHHPATSVQSLPSVSADGVAPSRATPRARLVTGTPMPTGLSAVGERRVEGGLSEVKEAGSQEAHVMHMTAVPESARTSSDVSHPSRTSRTPQSPRAPWQSDAGAKRSRDRATGNGYQSPVHESVYHPTSPATSHFRDAAYRLPTQQPISSLPPGAGYPRLSSSDHTRSPKARPVPRMPCPLAQSPHNSHQITPPEQSYDPMNLGGDVYFSRSS</sequence>
<keyword evidence="2 6" id="KW-0812">Transmembrane</keyword>
<evidence type="ECO:0000313" key="7">
    <source>
        <dbReference type="EMBL" id="EFJ00305.1"/>
    </source>
</evidence>
<evidence type="ECO:0000256" key="6">
    <source>
        <dbReference type="SAM" id="Phobius"/>
    </source>
</evidence>
<evidence type="ECO:0000256" key="2">
    <source>
        <dbReference type="ARBA" id="ARBA00022692"/>
    </source>
</evidence>
<evidence type="ECO:0000256" key="1">
    <source>
        <dbReference type="ARBA" id="ARBA00004141"/>
    </source>
</evidence>
<feature type="region of interest" description="Disordered" evidence="5">
    <location>
        <begin position="514"/>
        <end position="632"/>
    </location>
</feature>
<feature type="compositionally biased region" description="Basic residues" evidence="5">
    <location>
        <begin position="528"/>
        <end position="541"/>
    </location>
</feature>
<proteinExistence type="predicted"/>
<feature type="compositionally biased region" description="Basic and acidic residues" evidence="5">
    <location>
        <begin position="580"/>
        <end position="592"/>
    </location>
</feature>
<dbReference type="PANTHER" id="PTHR23423">
    <property type="entry name" value="ORGANIC SOLUTE TRANSPORTER-RELATED"/>
    <property type="match status" value="1"/>
</dbReference>
<evidence type="ECO:0000256" key="4">
    <source>
        <dbReference type="ARBA" id="ARBA00023136"/>
    </source>
</evidence>
<dbReference type="AlphaFoldDB" id="D8PX01"/>
<dbReference type="EMBL" id="GL377303">
    <property type="protein sequence ID" value="EFJ00305.1"/>
    <property type="molecule type" value="Genomic_DNA"/>
</dbReference>
<feature type="compositionally biased region" description="Polar residues" evidence="5">
    <location>
        <begin position="841"/>
        <end position="852"/>
    </location>
</feature>
<dbReference type="Proteomes" id="UP000007431">
    <property type="component" value="Unassembled WGS sequence"/>
</dbReference>
<dbReference type="SMART" id="SM01417">
    <property type="entry name" value="Solute_trans_a"/>
    <property type="match status" value="1"/>
</dbReference>
<feature type="region of interest" description="Disordered" evidence="5">
    <location>
        <begin position="729"/>
        <end position="870"/>
    </location>
</feature>
<feature type="transmembrane region" description="Helical" evidence="6">
    <location>
        <begin position="29"/>
        <end position="48"/>
    </location>
</feature>
<comment type="subcellular location">
    <subcellularLocation>
        <location evidence="1">Membrane</location>
        <topology evidence="1">Multi-pass membrane protein</topology>
    </subcellularLocation>
</comment>
<accession>D8PX01</accession>
<feature type="transmembrane region" description="Helical" evidence="6">
    <location>
        <begin position="243"/>
        <end position="269"/>
    </location>
</feature>
<gene>
    <name evidence="7" type="ORF">SCHCODRAFT_74602</name>
</gene>
<dbReference type="OMA" id="NYVGLYC"/>
<feature type="region of interest" description="Disordered" evidence="5">
    <location>
        <begin position="651"/>
        <end position="704"/>
    </location>
</feature>
<dbReference type="Pfam" id="PF03619">
    <property type="entry name" value="Solute_trans_a"/>
    <property type="match status" value="1"/>
</dbReference>
<dbReference type="VEuPathDB" id="FungiDB:SCHCODRAFT_02605987"/>
<feature type="compositionally biased region" description="Low complexity" evidence="5">
    <location>
        <begin position="597"/>
        <end position="612"/>
    </location>
</feature>
<feature type="transmembrane region" description="Helical" evidence="6">
    <location>
        <begin position="174"/>
        <end position="196"/>
    </location>
</feature>
<keyword evidence="4 6" id="KW-0472">Membrane</keyword>
<protein>
    <recommendedName>
        <fullName evidence="9">DUF300-domain-containing protein</fullName>
    </recommendedName>
</protein>
<name>D8PX01_SCHCM</name>
<dbReference type="HOGENOM" id="CLU_009307_1_0_1"/>
<reference evidence="7 8" key="1">
    <citation type="journal article" date="2010" name="Nat. Biotechnol.">
        <title>Genome sequence of the model mushroom Schizophyllum commune.</title>
        <authorList>
            <person name="Ohm R.A."/>
            <person name="de Jong J.F."/>
            <person name="Lugones L.G."/>
            <person name="Aerts A."/>
            <person name="Kothe E."/>
            <person name="Stajich J.E."/>
            <person name="de Vries R.P."/>
            <person name="Record E."/>
            <person name="Levasseur A."/>
            <person name="Baker S.E."/>
            <person name="Bartholomew K.A."/>
            <person name="Coutinho P.M."/>
            <person name="Erdmann S."/>
            <person name="Fowler T.J."/>
            <person name="Gathman A.C."/>
            <person name="Lombard V."/>
            <person name="Henrissat B."/>
            <person name="Knabe N."/>
            <person name="Kuees U."/>
            <person name="Lilly W.W."/>
            <person name="Lindquist E."/>
            <person name="Lucas S."/>
            <person name="Magnuson J.K."/>
            <person name="Piumi F."/>
            <person name="Raudaskoski M."/>
            <person name="Salamov A."/>
            <person name="Schmutz J."/>
            <person name="Schwarze F.W.M.R."/>
            <person name="vanKuyk P.A."/>
            <person name="Horton J.S."/>
            <person name="Grigoriev I.V."/>
            <person name="Woesten H.A.B."/>
        </authorList>
    </citation>
    <scope>NUCLEOTIDE SEQUENCE [LARGE SCALE GENOMIC DNA]</scope>
    <source>
        <strain evidence="8">H4-8 / FGSC 9210</strain>
    </source>
</reference>
<dbReference type="GO" id="GO:0016020">
    <property type="term" value="C:membrane"/>
    <property type="evidence" value="ECO:0007669"/>
    <property type="project" value="UniProtKB-SubCell"/>
</dbReference>
<evidence type="ECO:0000313" key="8">
    <source>
        <dbReference type="Proteomes" id="UP000007431"/>
    </source>
</evidence>
<keyword evidence="8" id="KW-1185">Reference proteome</keyword>
<evidence type="ECO:0000256" key="5">
    <source>
        <dbReference type="SAM" id="MobiDB-lite"/>
    </source>
</evidence>
<feature type="compositionally biased region" description="Polar residues" evidence="5">
    <location>
        <begin position="732"/>
        <end position="750"/>
    </location>
</feature>
<keyword evidence="3 6" id="KW-1133">Transmembrane helix</keyword>
<organism evidence="8">
    <name type="scientific">Schizophyllum commune (strain H4-8 / FGSC 9210)</name>
    <name type="common">Split gill fungus</name>
    <dbReference type="NCBI Taxonomy" id="578458"/>
    <lineage>
        <taxon>Eukaryota</taxon>
        <taxon>Fungi</taxon>
        <taxon>Dikarya</taxon>
        <taxon>Basidiomycota</taxon>
        <taxon>Agaricomycotina</taxon>
        <taxon>Agaricomycetes</taxon>
        <taxon>Agaricomycetidae</taxon>
        <taxon>Agaricales</taxon>
        <taxon>Schizophyllaceae</taxon>
        <taxon>Schizophyllum</taxon>
    </lineage>
</organism>
<evidence type="ECO:0000256" key="3">
    <source>
        <dbReference type="ARBA" id="ARBA00022989"/>
    </source>
</evidence>